<proteinExistence type="predicted"/>
<dbReference type="SUPFAM" id="SSF53756">
    <property type="entry name" value="UDP-Glycosyltransferase/glycogen phosphorylase"/>
    <property type="match status" value="1"/>
</dbReference>
<accession>A0ABW0E874</accession>
<name>A0ABW0E874_9BACT</name>
<dbReference type="RefSeq" id="WP_378016889.1">
    <property type="nucleotide sequence ID" value="NZ_JBHSKT010000004.1"/>
</dbReference>
<keyword evidence="3" id="KW-0328">Glycosyltransferase</keyword>
<evidence type="ECO:0000259" key="1">
    <source>
        <dbReference type="Pfam" id="PF00534"/>
    </source>
</evidence>
<dbReference type="InterPro" id="IPR028098">
    <property type="entry name" value="Glyco_trans_4-like_N"/>
</dbReference>
<evidence type="ECO:0000259" key="2">
    <source>
        <dbReference type="Pfam" id="PF13439"/>
    </source>
</evidence>
<dbReference type="EMBL" id="JBHSKT010000004">
    <property type="protein sequence ID" value="MFC5270519.1"/>
    <property type="molecule type" value="Genomic_DNA"/>
</dbReference>
<dbReference type="Proteomes" id="UP001596161">
    <property type="component" value="Unassembled WGS sequence"/>
</dbReference>
<dbReference type="InterPro" id="IPR050194">
    <property type="entry name" value="Glycosyltransferase_grp1"/>
</dbReference>
<evidence type="ECO:0000313" key="3">
    <source>
        <dbReference type="EMBL" id="MFC5270519.1"/>
    </source>
</evidence>
<dbReference type="EC" id="2.4.-.-" evidence="3"/>
<keyword evidence="3" id="KW-0808">Transferase</keyword>
<dbReference type="Pfam" id="PF13439">
    <property type="entry name" value="Glyco_transf_4"/>
    <property type="match status" value="1"/>
</dbReference>
<dbReference type="PANTHER" id="PTHR45947:SF15">
    <property type="entry name" value="TEICHURONIC ACID BIOSYNTHESIS GLYCOSYLTRANSFERASE TUAC-RELATED"/>
    <property type="match status" value="1"/>
</dbReference>
<feature type="domain" description="Glycosyltransferase subfamily 4-like N-terminal" evidence="2">
    <location>
        <begin position="81"/>
        <end position="203"/>
    </location>
</feature>
<reference evidence="4" key="1">
    <citation type="journal article" date="2019" name="Int. J. Syst. Evol. Microbiol.">
        <title>The Global Catalogue of Microorganisms (GCM) 10K type strain sequencing project: providing services to taxonomists for standard genome sequencing and annotation.</title>
        <authorList>
            <consortium name="The Broad Institute Genomics Platform"/>
            <consortium name="The Broad Institute Genome Sequencing Center for Infectious Disease"/>
            <person name="Wu L."/>
            <person name="Ma J."/>
        </authorList>
    </citation>
    <scope>NUCLEOTIDE SEQUENCE [LARGE SCALE GENOMIC DNA]</scope>
    <source>
        <strain evidence="4">KACC 12602</strain>
    </source>
</reference>
<protein>
    <submittedName>
        <fullName evidence="3">Glycosyltransferase</fullName>
        <ecNumber evidence="3">2.4.-.-</ecNumber>
    </submittedName>
</protein>
<feature type="domain" description="Glycosyl transferase family 1" evidence="1">
    <location>
        <begin position="215"/>
        <end position="366"/>
    </location>
</feature>
<dbReference type="PANTHER" id="PTHR45947">
    <property type="entry name" value="SULFOQUINOVOSYL TRANSFERASE SQD2"/>
    <property type="match status" value="1"/>
</dbReference>
<evidence type="ECO:0000313" key="4">
    <source>
        <dbReference type="Proteomes" id="UP001596161"/>
    </source>
</evidence>
<dbReference type="InterPro" id="IPR001296">
    <property type="entry name" value="Glyco_trans_1"/>
</dbReference>
<dbReference type="Pfam" id="PF00534">
    <property type="entry name" value="Glycos_transf_1"/>
    <property type="match status" value="1"/>
</dbReference>
<dbReference type="Gene3D" id="3.40.50.2000">
    <property type="entry name" value="Glycogen Phosphorylase B"/>
    <property type="match status" value="2"/>
</dbReference>
<keyword evidence="4" id="KW-1185">Reference proteome</keyword>
<sequence>MPETPRRKILFLPKWYPDRKADQNGNFIQQHARAVSGFAEVIVLYANADDFSGPNLTEFDYKKDDGIPTLYFYYKKRITGLNFIDKPLKLLLYFACLFRGYRIVERLFGRPDLLHVHVLLRTGLFAWFKCFTSGLPFIITEHWTLYLPQNAHKISRLRKKLTQLVVKKAAAVNTVSEDLKNAMQNLGFRNRNYTVIPNVVDTATFYPENPIVLKPKKELLNVAILNDRAKNQSGLIKAFHKLLPEFPDLELHIIGFGPSEQMLKDLAQEMGLLNKTVFFEGKKEAEEVAEFMRKADVFVLPSFYETFGVVLIEALASGTPVIASKVGGVPEVFTKEQGILIEPGNEENLLEALRFVLQNPEAFPKEKLRKFAVKNYSFDAVGKQFAALYETVLLSTEKPEDAR</sequence>
<comment type="caution">
    <text evidence="3">The sequence shown here is derived from an EMBL/GenBank/DDBJ whole genome shotgun (WGS) entry which is preliminary data.</text>
</comment>
<organism evidence="3 4">
    <name type="scientific">Adhaeribacter terreus</name>
    <dbReference type="NCBI Taxonomy" id="529703"/>
    <lineage>
        <taxon>Bacteria</taxon>
        <taxon>Pseudomonadati</taxon>
        <taxon>Bacteroidota</taxon>
        <taxon>Cytophagia</taxon>
        <taxon>Cytophagales</taxon>
        <taxon>Hymenobacteraceae</taxon>
        <taxon>Adhaeribacter</taxon>
    </lineage>
</organism>
<dbReference type="GO" id="GO:0016757">
    <property type="term" value="F:glycosyltransferase activity"/>
    <property type="evidence" value="ECO:0007669"/>
    <property type="project" value="UniProtKB-KW"/>
</dbReference>
<gene>
    <name evidence="3" type="ORF">ACFPIB_07860</name>
</gene>